<evidence type="ECO:0000256" key="4">
    <source>
        <dbReference type="ARBA" id="ARBA00023136"/>
    </source>
</evidence>
<dbReference type="EMBL" id="SGXA01000002">
    <property type="protein sequence ID" value="RZS71990.1"/>
    <property type="molecule type" value="Genomic_DNA"/>
</dbReference>
<feature type="transmembrane region" description="Helical" evidence="5">
    <location>
        <begin position="162"/>
        <end position="182"/>
    </location>
</feature>
<keyword evidence="3 5" id="KW-1133">Transmembrane helix</keyword>
<dbReference type="RefSeq" id="WP_130542455.1">
    <property type="nucleotide sequence ID" value="NZ_CP042431.1"/>
</dbReference>
<organism evidence="7 8">
    <name type="scientific">Pseudobacter ginsenosidimutans</name>
    <dbReference type="NCBI Taxonomy" id="661488"/>
    <lineage>
        <taxon>Bacteria</taxon>
        <taxon>Pseudomonadati</taxon>
        <taxon>Bacteroidota</taxon>
        <taxon>Chitinophagia</taxon>
        <taxon>Chitinophagales</taxon>
        <taxon>Chitinophagaceae</taxon>
        <taxon>Pseudobacter</taxon>
    </lineage>
</organism>
<dbReference type="OrthoDB" id="762068at2"/>
<dbReference type="AlphaFoldDB" id="A0A4Q7MXY6"/>
<dbReference type="InterPro" id="IPR010432">
    <property type="entry name" value="RDD"/>
</dbReference>
<dbReference type="Pfam" id="PF06271">
    <property type="entry name" value="RDD"/>
    <property type="match status" value="1"/>
</dbReference>
<comment type="subcellular location">
    <subcellularLocation>
        <location evidence="1">Membrane</location>
        <topology evidence="1">Multi-pass membrane protein</topology>
    </subcellularLocation>
</comment>
<dbReference type="Proteomes" id="UP000293874">
    <property type="component" value="Unassembled WGS sequence"/>
</dbReference>
<evidence type="ECO:0000256" key="1">
    <source>
        <dbReference type="ARBA" id="ARBA00004141"/>
    </source>
</evidence>
<keyword evidence="4 5" id="KW-0472">Membrane</keyword>
<feature type="transmembrane region" description="Helical" evidence="5">
    <location>
        <begin position="83"/>
        <end position="102"/>
    </location>
</feature>
<dbReference type="GO" id="GO:0016020">
    <property type="term" value="C:membrane"/>
    <property type="evidence" value="ECO:0007669"/>
    <property type="project" value="UniProtKB-SubCell"/>
</dbReference>
<sequence length="287" mass="33203">MKTLLPFAIGLIPVSIIGLNSIWDFPVERYLISFLDHNTYFSSTNPFFVAKLFMHEIVTAFYIIASVSYFISPYPAWKERVYYILRTAFCINFLFSAPNFFYSLDSFTPDWNNTAGYFAILRFFINLFISLVLFSAQTYPPIPRINISGFTIVEHAPKGARLMHHIADLFFLIAITDSWYLIVNSTLSFSTDTALLFLANIISYFLYFFLSETLFRQTPGQAIMDSCVAGINRKIGPKKALLRSFGRLIPFDRYSFLWGGNWHDKVSNTTVVRKNSWRDLVFDAERQ</sequence>
<keyword evidence="8" id="KW-1185">Reference proteome</keyword>
<gene>
    <name evidence="7" type="ORF">EV199_3904</name>
</gene>
<keyword evidence="2 5" id="KW-0812">Transmembrane</keyword>
<reference evidence="7 8" key="1">
    <citation type="submission" date="2019-02" db="EMBL/GenBank/DDBJ databases">
        <title>Genomic Encyclopedia of Type Strains, Phase IV (KMG-IV): sequencing the most valuable type-strain genomes for metagenomic binning, comparative biology and taxonomic classification.</title>
        <authorList>
            <person name="Goeker M."/>
        </authorList>
    </citation>
    <scope>NUCLEOTIDE SEQUENCE [LARGE SCALE GENOMIC DNA]</scope>
    <source>
        <strain evidence="7 8">DSM 18116</strain>
    </source>
</reference>
<feature type="transmembrane region" description="Helical" evidence="5">
    <location>
        <begin position="194"/>
        <end position="215"/>
    </location>
</feature>
<feature type="transmembrane region" description="Helical" evidence="5">
    <location>
        <begin position="48"/>
        <end position="71"/>
    </location>
</feature>
<feature type="domain" description="RDD" evidence="6">
    <location>
        <begin position="159"/>
        <end position="253"/>
    </location>
</feature>
<evidence type="ECO:0000256" key="3">
    <source>
        <dbReference type="ARBA" id="ARBA00022989"/>
    </source>
</evidence>
<evidence type="ECO:0000256" key="5">
    <source>
        <dbReference type="SAM" id="Phobius"/>
    </source>
</evidence>
<proteinExistence type="predicted"/>
<comment type="caution">
    <text evidence="7">The sequence shown here is derived from an EMBL/GenBank/DDBJ whole genome shotgun (WGS) entry which is preliminary data.</text>
</comment>
<evidence type="ECO:0000259" key="6">
    <source>
        <dbReference type="Pfam" id="PF06271"/>
    </source>
</evidence>
<evidence type="ECO:0000313" key="8">
    <source>
        <dbReference type="Proteomes" id="UP000293874"/>
    </source>
</evidence>
<protein>
    <submittedName>
        <fullName evidence="7">RDD family protein</fullName>
    </submittedName>
</protein>
<name>A0A4Q7MXY6_9BACT</name>
<accession>A0A4Q7MXY6</accession>
<evidence type="ECO:0000256" key="2">
    <source>
        <dbReference type="ARBA" id="ARBA00022692"/>
    </source>
</evidence>
<evidence type="ECO:0000313" key="7">
    <source>
        <dbReference type="EMBL" id="RZS71990.1"/>
    </source>
</evidence>
<feature type="transmembrane region" description="Helical" evidence="5">
    <location>
        <begin position="114"/>
        <end position="134"/>
    </location>
</feature>